<dbReference type="SUPFAM" id="SSF55874">
    <property type="entry name" value="ATPase domain of HSP90 chaperone/DNA topoisomerase II/histidine kinase"/>
    <property type="match status" value="1"/>
</dbReference>
<dbReference type="AlphaFoldDB" id="A0A0B0EGT2"/>
<dbReference type="EC" id="2.7.13.3" evidence="2"/>
<reference evidence="16 17" key="1">
    <citation type="submission" date="2014-10" db="EMBL/GenBank/DDBJ databases">
        <title>Draft genome of anammox bacterium scalindua brodae, obtained using differential coverage binning of sequence data from two enrichment reactors.</title>
        <authorList>
            <person name="Speth D.R."/>
            <person name="Russ L."/>
            <person name="Kartal B."/>
            <person name="Op den Camp H.J."/>
            <person name="Dutilh B.E."/>
            <person name="Jetten M.S."/>
        </authorList>
    </citation>
    <scope>NUCLEOTIDE SEQUENCE [LARGE SCALE GENOMIC DNA]</scope>
    <source>
        <strain evidence="16">RU1</strain>
    </source>
</reference>
<dbReference type="Gene3D" id="3.30.450.40">
    <property type="match status" value="3"/>
</dbReference>
<dbReference type="FunFam" id="3.30.565.10:FF:000010">
    <property type="entry name" value="Sensor histidine kinase RcsC"/>
    <property type="match status" value="1"/>
</dbReference>
<dbReference type="InterPro" id="IPR036097">
    <property type="entry name" value="HisK_dim/P_sf"/>
</dbReference>
<comment type="subunit">
    <text evidence="9">At low DSF concentrations, interacts with RpfF.</text>
</comment>
<keyword evidence="3 11" id="KW-0597">Phosphoprotein</keyword>
<dbReference type="eggNOG" id="COG0642">
    <property type="taxonomic scope" value="Bacteria"/>
</dbReference>
<dbReference type="eggNOG" id="COG5002">
    <property type="taxonomic scope" value="Bacteria"/>
</dbReference>
<evidence type="ECO:0000259" key="14">
    <source>
        <dbReference type="PROSITE" id="PS50110"/>
    </source>
</evidence>
<feature type="domain" description="Response regulatory" evidence="14">
    <location>
        <begin position="1077"/>
        <end position="1197"/>
    </location>
</feature>
<dbReference type="CDD" id="cd16922">
    <property type="entry name" value="HATPase_EvgS-ArcB-TorS-like"/>
    <property type="match status" value="1"/>
</dbReference>
<dbReference type="InterPro" id="IPR029016">
    <property type="entry name" value="GAF-like_dom_sf"/>
</dbReference>
<dbReference type="EMBL" id="JRYO01000135">
    <property type="protein sequence ID" value="KHE92297.1"/>
    <property type="molecule type" value="Genomic_DNA"/>
</dbReference>
<evidence type="ECO:0000256" key="4">
    <source>
        <dbReference type="ARBA" id="ARBA00022679"/>
    </source>
</evidence>
<dbReference type="SUPFAM" id="SSF55785">
    <property type="entry name" value="PYP-like sensor domain (PAS domain)"/>
    <property type="match status" value="1"/>
</dbReference>
<dbReference type="Pfam" id="PF00512">
    <property type="entry name" value="HisKA"/>
    <property type="match status" value="1"/>
</dbReference>
<dbReference type="GO" id="GO:0006355">
    <property type="term" value="P:regulation of DNA-templated transcription"/>
    <property type="evidence" value="ECO:0007669"/>
    <property type="project" value="InterPro"/>
</dbReference>
<dbReference type="PANTHER" id="PTHR45339:SF1">
    <property type="entry name" value="HYBRID SIGNAL TRANSDUCTION HISTIDINE KINASE J"/>
    <property type="match status" value="1"/>
</dbReference>
<dbReference type="InterPro" id="IPR004358">
    <property type="entry name" value="Sig_transdc_His_kin-like_C"/>
</dbReference>
<dbReference type="InterPro" id="IPR000014">
    <property type="entry name" value="PAS"/>
</dbReference>
<feature type="modified residue" description="4-aspartylphosphate" evidence="11">
    <location>
        <position position="969"/>
    </location>
</feature>
<dbReference type="Pfam" id="PF13185">
    <property type="entry name" value="GAF_2"/>
    <property type="match status" value="2"/>
</dbReference>
<dbReference type="PROSITE" id="PS50112">
    <property type="entry name" value="PAS"/>
    <property type="match status" value="1"/>
</dbReference>
<dbReference type="Gene3D" id="3.40.50.2300">
    <property type="match status" value="2"/>
</dbReference>
<dbReference type="eggNOG" id="COG2205">
    <property type="taxonomic scope" value="Bacteria"/>
</dbReference>
<keyword evidence="6" id="KW-0418">Kinase</keyword>
<protein>
    <recommendedName>
        <fullName evidence="10">Sensory/regulatory protein RpfC</fullName>
        <ecNumber evidence="2">2.7.13.3</ecNumber>
    </recommendedName>
</protein>
<dbReference type="SUPFAM" id="SSF55781">
    <property type="entry name" value="GAF domain-like"/>
    <property type="match status" value="3"/>
</dbReference>
<evidence type="ECO:0000313" key="17">
    <source>
        <dbReference type="Proteomes" id="UP000030652"/>
    </source>
</evidence>
<dbReference type="Pfam" id="PF01590">
    <property type="entry name" value="GAF"/>
    <property type="match status" value="1"/>
</dbReference>
<dbReference type="SMART" id="SM00065">
    <property type="entry name" value="GAF"/>
    <property type="match status" value="3"/>
</dbReference>
<dbReference type="SMART" id="SM00388">
    <property type="entry name" value="HisKA"/>
    <property type="match status" value="1"/>
</dbReference>
<evidence type="ECO:0000256" key="8">
    <source>
        <dbReference type="ARBA" id="ARBA00023012"/>
    </source>
</evidence>
<feature type="compositionally biased region" description="Basic and acidic residues" evidence="12">
    <location>
        <begin position="1214"/>
        <end position="1224"/>
    </location>
</feature>
<dbReference type="CDD" id="cd00130">
    <property type="entry name" value="PAS"/>
    <property type="match status" value="1"/>
</dbReference>
<accession>A0A0B0EGT2</accession>
<dbReference type="PROSITE" id="PS50109">
    <property type="entry name" value="HIS_KIN"/>
    <property type="match status" value="1"/>
</dbReference>
<dbReference type="PRINTS" id="PR00344">
    <property type="entry name" value="BCTRLSENSOR"/>
</dbReference>
<evidence type="ECO:0000256" key="11">
    <source>
        <dbReference type="PROSITE-ProRule" id="PRU00169"/>
    </source>
</evidence>
<keyword evidence="4 16" id="KW-0808">Transferase</keyword>
<dbReference type="InterPro" id="IPR001789">
    <property type="entry name" value="Sig_transdc_resp-reg_receiver"/>
</dbReference>
<dbReference type="SMART" id="SM00448">
    <property type="entry name" value="REC"/>
    <property type="match status" value="2"/>
</dbReference>
<feature type="region of interest" description="Disordered" evidence="12">
    <location>
        <begin position="1200"/>
        <end position="1224"/>
    </location>
</feature>
<evidence type="ECO:0000313" key="16">
    <source>
        <dbReference type="EMBL" id="KHE92297.1"/>
    </source>
</evidence>
<keyword evidence="5" id="KW-0547">Nucleotide-binding</keyword>
<dbReference type="Pfam" id="PF00989">
    <property type="entry name" value="PAS"/>
    <property type="match status" value="1"/>
</dbReference>
<dbReference type="GO" id="GO:0005524">
    <property type="term" value="F:ATP binding"/>
    <property type="evidence" value="ECO:0007669"/>
    <property type="project" value="UniProtKB-KW"/>
</dbReference>
<gene>
    <name evidence="16" type="primary">gacS</name>
    <name evidence="16" type="ORF">SCABRO_01854</name>
</gene>
<evidence type="ECO:0000256" key="12">
    <source>
        <dbReference type="SAM" id="MobiDB-lite"/>
    </source>
</evidence>
<dbReference type="SMART" id="SM00091">
    <property type="entry name" value="PAS"/>
    <property type="match status" value="1"/>
</dbReference>
<dbReference type="GO" id="GO:0000155">
    <property type="term" value="F:phosphorelay sensor kinase activity"/>
    <property type="evidence" value="ECO:0007669"/>
    <property type="project" value="InterPro"/>
</dbReference>
<evidence type="ECO:0000259" key="15">
    <source>
        <dbReference type="PROSITE" id="PS50112"/>
    </source>
</evidence>
<dbReference type="Gene3D" id="3.30.565.10">
    <property type="entry name" value="Histidine kinase-like ATPase, C-terminal domain"/>
    <property type="match status" value="1"/>
</dbReference>
<evidence type="ECO:0000256" key="10">
    <source>
        <dbReference type="ARBA" id="ARBA00068150"/>
    </source>
</evidence>
<feature type="modified residue" description="4-aspartylphosphate" evidence="11">
    <location>
        <position position="1127"/>
    </location>
</feature>
<dbReference type="Proteomes" id="UP000030652">
    <property type="component" value="Unassembled WGS sequence"/>
</dbReference>
<dbReference type="CDD" id="cd00082">
    <property type="entry name" value="HisKA"/>
    <property type="match status" value="1"/>
</dbReference>
<keyword evidence="8" id="KW-0902">Two-component regulatory system</keyword>
<dbReference type="CDD" id="cd17546">
    <property type="entry name" value="REC_hyHK_CKI1_RcsC-like"/>
    <property type="match status" value="2"/>
</dbReference>
<evidence type="ECO:0000259" key="13">
    <source>
        <dbReference type="PROSITE" id="PS50109"/>
    </source>
</evidence>
<dbReference type="InterPro" id="IPR003661">
    <property type="entry name" value="HisK_dim/P_dom"/>
</dbReference>
<dbReference type="InterPro" id="IPR003594">
    <property type="entry name" value="HATPase_dom"/>
</dbReference>
<evidence type="ECO:0000256" key="6">
    <source>
        <dbReference type="ARBA" id="ARBA00022777"/>
    </source>
</evidence>
<dbReference type="PANTHER" id="PTHR45339">
    <property type="entry name" value="HYBRID SIGNAL TRANSDUCTION HISTIDINE KINASE J"/>
    <property type="match status" value="1"/>
</dbReference>
<comment type="caution">
    <text evidence="16">The sequence shown here is derived from an EMBL/GenBank/DDBJ whole genome shotgun (WGS) entry which is preliminary data.</text>
</comment>
<keyword evidence="7" id="KW-0067">ATP-binding</keyword>
<evidence type="ECO:0000256" key="1">
    <source>
        <dbReference type="ARBA" id="ARBA00000085"/>
    </source>
</evidence>
<organism evidence="16 17">
    <name type="scientific">Candidatus Scalindua brodae</name>
    <dbReference type="NCBI Taxonomy" id="237368"/>
    <lineage>
        <taxon>Bacteria</taxon>
        <taxon>Pseudomonadati</taxon>
        <taxon>Planctomycetota</taxon>
        <taxon>Candidatus Brocadiia</taxon>
        <taxon>Candidatus Brocadiales</taxon>
        <taxon>Candidatus Scalinduaceae</taxon>
        <taxon>Candidatus Scalindua</taxon>
    </lineage>
</organism>
<dbReference type="SMART" id="SM00387">
    <property type="entry name" value="HATPase_c"/>
    <property type="match status" value="1"/>
</dbReference>
<dbReference type="InterPro" id="IPR036890">
    <property type="entry name" value="HATPase_C_sf"/>
</dbReference>
<dbReference type="NCBIfam" id="TIGR00229">
    <property type="entry name" value="sensory_box"/>
    <property type="match status" value="1"/>
</dbReference>
<dbReference type="InterPro" id="IPR005467">
    <property type="entry name" value="His_kinase_dom"/>
</dbReference>
<dbReference type="Gene3D" id="3.30.450.20">
    <property type="entry name" value="PAS domain"/>
    <property type="match status" value="1"/>
</dbReference>
<evidence type="ECO:0000256" key="2">
    <source>
        <dbReference type="ARBA" id="ARBA00012438"/>
    </source>
</evidence>
<name>A0A0B0EGT2_9BACT</name>
<dbReference type="Gene3D" id="1.10.287.130">
    <property type="match status" value="1"/>
</dbReference>
<dbReference type="SUPFAM" id="SSF52172">
    <property type="entry name" value="CheY-like"/>
    <property type="match status" value="2"/>
</dbReference>
<feature type="domain" description="Response regulatory" evidence="14">
    <location>
        <begin position="915"/>
        <end position="1036"/>
    </location>
</feature>
<evidence type="ECO:0000256" key="3">
    <source>
        <dbReference type="ARBA" id="ARBA00022553"/>
    </source>
</evidence>
<dbReference type="PROSITE" id="PS50110">
    <property type="entry name" value="RESPONSE_REGULATORY"/>
    <property type="match status" value="2"/>
</dbReference>
<dbReference type="SUPFAM" id="SSF47384">
    <property type="entry name" value="Homodimeric domain of signal transducing histidine kinase"/>
    <property type="match status" value="1"/>
</dbReference>
<dbReference type="FunFam" id="1.10.287.130:FF:000002">
    <property type="entry name" value="Two-component osmosensing histidine kinase"/>
    <property type="match status" value="1"/>
</dbReference>
<feature type="domain" description="Histidine kinase" evidence="13">
    <location>
        <begin position="675"/>
        <end position="896"/>
    </location>
</feature>
<dbReference type="InterPro" id="IPR003018">
    <property type="entry name" value="GAF"/>
</dbReference>
<dbReference type="Pfam" id="PF02518">
    <property type="entry name" value="HATPase_c"/>
    <property type="match status" value="1"/>
</dbReference>
<evidence type="ECO:0000256" key="7">
    <source>
        <dbReference type="ARBA" id="ARBA00022840"/>
    </source>
</evidence>
<dbReference type="Pfam" id="PF00072">
    <property type="entry name" value="Response_reg"/>
    <property type="match status" value="2"/>
</dbReference>
<dbReference type="InterPro" id="IPR013767">
    <property type="entry name" value="PAS_fold"/>
</dbReference>
<dbReference type="InterPro" id="IPR011006">
    <property type="entry name" value="CheY-like_superfamily"/>
</dbReference>
<proteinExistence type="predicted"/>
<evidence type="ECO:0000256" key="9">
    <source>
        <dbReference type="ARBA" id="ARBA00064003"/>
    </source>
</evidence>
<dbReference type="InterPro" id="IPR035965">
    <property type="entry name" value="PAS-like_dom_sf"/>
</dbReference>
<evidence type="ECO:0000256" key="5">
    <source>
        <dbReference type="ARBA" id="ARBA00022741"/>
    </source>
</evidence>
<sequence>MEDKESRKTLQIYARQQDAIARLSHEALLGDDLISIMNKAVSTIADTLGNEYCKVLELLPDGKAMILRAGVGWKEGIVGAITVNAGLDTQAGYTLKSNEPVIVKDLKAETRFSDPPLLHDHNVVSGMSVVIRGKRGPWGVLGTHTSKPTMFTRDDVNFIQTVANILAIAIERRLSENALKESEQNYCSFIEKAEDAIVIINEKGIVSVWNKAATKMFGYSRHEIIGQPITVIIPERSEKQHQEGLQKPVKTGNSETIGRIMEVSGITKEGIEVPIEMSLAFQKSEKVALIKMKEAFEAQKIAEKIAITEEILGKLLRLTYQPLSIHEFLNQALDLILSSIPWLDIPLYGGIFLTDKTGQEETLNLVTKHRLEPELQTLCAQVSFGKCMCGRAAATRDIQFSDCIDERHDIRFEGMKPHGHYNVPIMQGSNVLGVVVLYLREGHKRLVSEEIFLSKLSSVLSIGILQKYTESARNNAETALHKETKLVRLLQEITITANEAHSVEEARRICLGKVCEFTGFQVGHICVPDSKEVLVSSNIWYFDQVERFATFKNVTEATTFEKGIGLPGRVWESGRPAWIKNLIMDSNFPRAKLAENLIVKSGFAFPVLEQKTVVAVFEFFSTEVLEPDESLLQAISTLATQLGRVSERKRAEEQLRIAKEAAEAANTTKSEFLANMSHEIRTPMNGIIGMTSLLLDTKLTPEQYEYAATVYGSADSLLTIINDILDFSKIESGKLQMENINFDLRVAVESVANVLAVEAHEKGMELSCFISPKVLPLLRGDPGRLRQVLINLTGNAIKFTDRGEVGISVIMVEETESHITVQFNVKDTGIGIPADSMDRLFKSFSQADASTTRKYGGTGLGLAISKQITELMGGQIGVESEESKGSTFWFTAVLEKQPLANQQAPVDLGDIENKRVLVVDDNDTNRYIFRKYLESWHCRVEVAASAKEAMKRLRSAVNESDPFKIALLDYCMPDVDGGSLCREIKAESQLHDLILVMLTSVGRRGDADRFQELGFAAYLIKPVKKLQLFDCLRIVSGKSASIEKDTTGKIVTQYSIAEDHKQRVRIVPAKDLKQRVRILLAEDNIVNQKIALRILEKKLGYHADVVTNGMEAIESLEKFDYDLILMDCQMPKMDGYKATSIIRDENSAVRNHNIPIIAMTANAMKGDREKCLDSGMDDYISKPINVKKLADAIDGSLSNGIKPRLSSASDQEETISKETEHAVP</sequence>
<feature type="domain" description="PAS" evidence="15">
    <location>
        <begin position="182"/>
        <end position="252"/>
    </location>
</feature>
<comment type="catalytic activity">
    <reaction evidence="1">
        <text>ATP + protein L-histidine = ADP + protein N-phospho-L-histidine.</text>
        <dbReference type="EC" id="2.7.13.3"/>
    </reaction>
</comment>